<accession>A0A836H6V0</accession>
<feature type="region of interest" description="Disordered" evidence="1">
    <location>
        <begin position="583"/>
        <end position="632"/>
    </location>
</feature>
<dbReference type="EMBL" id="JAFHKP010000032">
    <property type="protein sequence ID" value="KAG5471148.1"/>
    <property type="molecule type" value="Genomic_DNA"/>
</dbReference>
<dbReference type="SUPFAM" id="SSF52047">
    <property type="entry name" value="RNI-like"/>
    <property type="match status" value="1"/>
</dbReference>
<organism evidence="2 3">
    <name type="scientific">Leishmania enriettii</name>
    <dbReference type="NCBI Taxonomy" id="5663"/>
    <lineage>
        <taxon>Eukaryota</taxon>
        <taxon>Discoba</taxon>
        <taxon>Euglenozoa</taxon>
        <taxon>Kinetoplastea</taxon>
        <taxon>Metakinetoplastina</taxon>
        <taxon>Trypanosomatida</taxon>
        <taxon>Trypanosomatidae</taxon>
        <taxon>Leishmaniinae</taxon>
        <taxon>Leishmania</taxon>
    </lineage>
</organism>
<dbReference type="PANTHER" id="PTHR46984">
    <property type="entry name" value="LEUCINE-RICH REPEAT-CONTAINING PROTEIN 71"/>
    <property type="match status" value="1"/>
</dbReference>
<keyword evidence="3" id="KW-1185">Reference proteome</keyword>
<dbReference type="GeneID" id="94169725"/>
<dbReference type="SMART" id="SM00368">
    <property type="entry name" value="LRR_RI"/>
    <property type="match status" value="3"/>
</dbReference>
<dbReference type="InterPro" id="IPR001611">
    <property type="entry name" value="Leu-rich_rpt"/>
</dbReference>
<feature type="region of interest" description="Disordered" evidence="1">
    <location>
        <begin position="43"/>
        <end position="117"/>
    </location>
</feature>
<evidence type="ECO:0000256" key="1">
    <source>
        <dbReference type="SAM" id="MobiDB-lite"/>
    </source>
</evidence>
<comment type="caution">
    <text evidence="2">The sequence shown here is derived from an EMBL/GenBank/DDBJ whole genome shotgun (WGS) entry which is preliminary data.</text>
</comment>
<dbReference type="Proteomes" id="UP000674179">
    <property type="component" value="Chromosome 32"/>
</dbReference>
<sequence length="823" mass="88450">MIFDPCGDLLKDYSAFCESLCVTEREDVYNAIRTRVVEVPPLPAGALEAPGGAGADSRDGGDKRLVSANANAKGLRPSSRAASKEKEKSSAGGKHKSRRKSSLEIAPKSAEEEASPQLPESAVITYVSLHYPVFCLNQRDMMPLSHAIPHCPSLLSVELIGCGLSVESYMHLVEAVYRSPRVMSVALDFNQHISGISFTLDSADKVKHASTLASAREQAGFVMDPTLRNAVAPPLGDGLEMSEAGMHGLHAASGSWQERLLGSTAVTAPPAGGTSATDTVSIDGGNSARASRSDMKSAIMRNSTLLQSAEAEASIAGAAELQRLEEAGNEGCGGGSSTLYFYPTQYCGLDKLPTQLEVQLQEEMEKKGKVDGKRLQQVQAQRDAVRIFNEQNRMAVPRTWDGILFTGIRHLSLRGNSIDDAAVTRIVDVLLHNPRSQLESLNLWGNKITDTGAAALVRLLRHNRDIRVLDVGNNELSDAGLLELVDTFRMNQVTSMEELLAARRAYLTRRGATDEDRKAALQSLSATDIPSYEDIYAYWWYMQQQQLHQQQLHQQQAAGASLSERSGAADVISQSLQKLSLSSAFSLPPPPPRDASLSPSASPSGKRASPGKSKAAKSESGPGGCSGGSTASAATLSSSAARAAMRPTAAFDRDCVRVCHTAESDLVFRVPGNTTLEVLNAGENRNVTIAGVREAARRLALHEPATAKEMLSMVEVREAPSMQFISPSAPLSAASTTTEGAGKRLSYATHRSTASISQVVPTLSTVIRPPELHCAGLRLRVCTVRSHRECDRGTWPEMDEVQQHLDASLEQWARSRDSAVMRC</sequence>
<feature type="compositionally biased region" description="Low complexity" evidence="1">
    <location>
        <begin position="594"/>
        <end position="604"/>
    </location>
</feature>
<dbReference type="AlphaFoldDB" id="A0A836H6V0"/>
<dbReference type="Gene3D" id="3.80.10.10">
    <property type="entry name" value="Ribonuclease Inhibitor"/>
    <property type="match status" value="1"/>
</dbReference>
<name>A0A836H6V0_LEIEN</name>
<dbReference type="RefSeq" id="XP_067690318.1">
    <property type="nucleotide sequence ID" value="XM_067834215.1"/>
</dbReference>
<dbReference type="Pfam" id="PF13516">
    <property type="entry name" value="LRR_6"/>
    <property type="match status" value="2"/>
</dbReference>
<evidence type="ECO:0000313" key="2">
    <source>
        <dbReference type="EMBL" id="KAG5471148.1"/>
    </source>
</evidence>
<dbReference type="OrthoDB" id="120976at2759"/>
<proteinExistence type="predicted"/>
<dbReference type="KEGG" id="lenr:94169725"/>
<protein>
    <submittedName>
        <fullName evidence="2">Uncharacterized protein</fullName>
    </submittedName>
</protein>
<dbReference type="PANTHER" id="PTHR46984:SF1">
    <property type="entry name" value="LEUCINE-RICH REPEAT-CONTAINING PROTEIN 71"/>
    <property type="match status" value="1"/>
</dbReference>
<evidence type="ECO:0000313" key="3">
    <source>
        <dbReference type="Proteomes" id="UP000674179"/>
    </source>
</evidence>
<reference evidence="2 3" key="1">
    <citation type="submission" date="2021-02" db="EMBL/GenBank/DDBJ databases">
        <title>Leishmania (Mundinia) enrietti genome sequencing and assembly.</title>
        <authorList>
            <person name="Almutairi H."/>
            <person name="Gatherer D."/>
        </authorList>
    </citation>
    <scope>NUCLEOTIDE SEQUENCE [LARGE SCALE GENOMIC DNA]</scope>
    <source>
        <strain evidence="2">CUR178</strain>
    </source>
</reference>
<gene>
    <name evidence="2" type="ORF">CUR178_02459</name>
</gene>
<feature type="compositionally biased region" description="Basic and acidic residues" evidence="1">
    <location>
        <begin position="56"/>
        <end position="65"/>
    </location>
</feature>
<dbReference type="InterPro" id="IPR032675">
    <property type="entry name" value="LRR_dom_sf"/>
</dbReference>
<dbReference type="InterPro" id="IPR053040">
    <property type="entry name" value="LRR-containing_protein_71"/>
</dbReference>
<feature type="region of interest" description="Disordered" evidence="1">
    <location>
        <begin position="267"/>
        <end position="294"/>
    </location>
</feature>